<evidence type="ECO:0000256" key="1">
    <source>
        <dbReference type="SAM" id="Phobius"/>
    </source>
</evidence>
<protein>
    <submittedName>
        <fullName evidence="2">Uncharacterized protein</fullName>
    </submittedName>
</protein>
<feature type="transmembrane region" description="Helical" evidence="1">
    <location>
        <begin position="71"/>
        <end position="91"/>
    </location>
</feature>
<dbReference type="EMBL" id="VIBR01000007">
    <property type="protein sequence ID" value="KAA0113236.1"/>
    <property type="molecule type" value="Genomic_DNA"/>
</dbReference>
<dbReference type="RefSeq" id="WP_149566406.1">
    <property type="nucleotide sequence ID" value="NZ_JAKUVK010000005.1"/>
</dbReference>
<feature type="transmembrane region" description="Helical" evidence="1">
    <location>
        <begin position="7"/>
        <end position="28"/>
    </location>
</feature>
<accession>A0A5A7ZCJ9</accession>
<name>A0A5A7ZCJ9_STRSA</name>
<comment type="caution">
    <text evidence="2">The sequence shown here is derived from an EMBL/GenBank/DDBJ whole genome shotgun (WGS) entry which is preliminary data.</text>
</comment>
<sequence length="132" mass="15455">MKKKLTVFEYLAYLVIETSVFLFLLSLITKLVLKLNPETSVLDMLLTPVIILGIMYFIIKVISQKFNDKPLFSMLPISYSFSFYLIQFRILLDHSTSSSDYTMQLALFTLFFIIVSSIDKIFNNYLKHSREK</sequence>
<reference evidence="2 3" key="1">
    <citation type="submission" date="2019-06" db="EMBL/GenBank/DDBJ databases">
        <title>Genome sequence and analysis of a MDR-Streptococcus sanguis isolated from throat swab of children with scarlet fever from Hangzhou,China.</title>
        <authorList>
            <person name="Huang Y."/>
            <person name="Xie L."/>
            <person name="Liu W."/>
        </authorList>
    </citation>
    <scope>NUCLEOTIDE SEQUENCE [LARGE SCALE GENOMIC DNA]</scope>
    <source>
        <strain evidence="2 3">S28</strain>
    </source>
</reference>
<keyword evidence="1" id="KW-0812">Transmembrane</keyword>
<feature type="transmembrane region" description="Helical" evidence="1">
    <location>
        <begin position="103"/>
        <end position="122"/>
    </location>
</feature>
<organism evidence="2 3">
    <name type="scientific">Streptococcus sanguinis</name>
    <dbReference type="NCBI Taxonomy" id="1305"/>
    <lineage>
        <taxon>Bacteria</taxon>
        <taxon>Bacillati</taxon>
        <taxon>Bacillota</taxon>
        <taxon>Bacilli</taxon>
        <taxon>Lactobacillales</taxon>
        <taxon>Streptococcaceae</taxon>
        <taxon>Streptococcus</taxon>
    </lineage>
</organism>
<gene>
    <name evidence="2" type="ORF">FKX92_11915</name>
</gene>
<dbReference type="AlphaFoldDB" id="A0A5A7ZCJ9"/>
<feature type="transmembrane region" description="Helical" evidence="1">
    <location>
        <begin position="40"/>
        <end position="59"/>
    </location>
</feature>
<keyword evidence="1" id="KW-0472">Membrane</keyword>
<evidence type="ECO:0000313" key="2">
    <source>
        <dbReference type="EMBL" id="KAA0113236.1"/>
    </source>
</evidence>
<dbReference type="Proteomes" id="UP000324105">
    <property type="component" value="Unassembled WGS sequence"/>
</dbReference>
<evidence type="ECO:0000313" key="3">
    <source>
        <dbReference type="Proteomes" id="UP000324105"/>
    </source>
</evidence>
<keyword evidence="1" id="KW-1133">Transmembrane helix</keyword>
<proteinExistence type="predicted"/>